<proteinExistence type="predicted"/>
<keyword evidence="3" id="KW-1185">Reference proteome</keyword>
<evidence type="ECO:0000313" key="3">
    <source>
        <dbReference type="Proteomes" id="UP001224392"/>
    </source>
</evidence>
<dbReference type="SUPFAM" id="SSF52833">
    <property type="entry name" value="Thioredoxin-like"/>
    <property type="match status" value="1"/>
</dbReference>
<dbReference type="Pfam" id="PF13410">
    <property type="entry name" value="GST_C_2"/>
    <property type="match status" value="1"/>
</dbReference>
<dbReference type="Pfam" id="PF13417">
    <property type="entry name" value="GST_N_3"/>
    <property type="match status" value="1"/>
</dbReference>
<evidence type="ECO:0000259" key="1">
    <source>
        <dbReference type="PROSITE" id="PS50405"/>
    </source>
</evidence>
<comment type="caution">
    <text evidence="2">The sequence shown here is derived from an EMBL/GenBank/DDBJ whole genome shotgun (WGS) entry which is preliminary data.</text>
</comment>
<dbReference type="RefSeq" id="WP_285763251.1">
    <property type="nucleotide sequence ID" value="NZ_BSYJ01000002.1"/>
</dbReference>
<dbReference type="PROSITE" id="PS50405">
    <property type="entry name" value="GST_CTER"/>
    <property type="match status" value="1"/>
</dbReference>
<feature type="domain" description="GST C-terminal" evidence="1">
    <location>
        <begin position="136"/>
        <end position="258"/>
    </location>
</feature>
<dbReference type="InterPro" id="IPR036249">
    <property type="entry name" value="Thioredoxin-like_sf"/>
</dbReference>
<evidence type="ECO:0000313" key="2">
    <source>
        <dbReference type="EMBL" id="GMG86692.1"/>
    </source>
</evidence>
<dbReference type="InterPro" id="IPR004045">
    <property type="entry name" value="Glutathione_S-Trfase_N"/>
</dbReference>
<protein>
    <recommendedName>
        <fullName evidence="1">GST C-terminal domain-containing protein</fullName>
    </recommendedName>
</protein>
<gene>
    <name evidence="2" type="ORF">MNKW57_10130</name>
</gene>
<dbReference type="Proteomes" id="UP001224392">
    <property type="component" value="Unassembled WGS sequence"/>
</dbReference>
<dbReference type="Gene3D" id="1.20.1050.10">
    <property type="match status" value="1"/>
</dbReference>
<dbReference type="EMBL" id="BSYJ01000002">
    <property type="protein sequence ID" value="GMG86692.1"/>
    <property type="molecule type" value="Genomic_DNA"/>
</dbReference>
<organism evidence="2 3">
    <name type="scientific">Biformimicrobium ophioploci</name>
    <dbReference type="NCBI Taxonomy" id="3036711"/>
    <lineage>
        <taxon>Bacteria</taxon>
        <taxon>Pseudomonadati</taxon>
        <taxon>Pseudomonadota</taxon>
        <taxon>Gammaproteobacteria</taxon>
        <taxon>Cellvibrionales</taxon>
        <taxon>Microbulbiferaceae</taxon>
        <taxon>Biformimicrobium</taxon>
    </lineage>
</organism>
<sequence>MTEPYVMYGIPASLYTAKVRCYMRKQGIGFTECGVNHPHYQKAIVPQLGRFIMPVVESTAGEVIQDGTDIIDYFEQQGLYRQSAYPDTPLQRTVAHLFELFGGEGLLRPAMHYRWHFDEENLTFLKDEFCAGLVPPGTDENGRTQIFEFASGRMRKAAVGFGAPVEARALIEQSYAEFLALFSEHLAAAPYLLGGRPTLGDYGLTGPLYGHMARDPKPAALMRETAPRVARWVERMHAPEQVAVEYAEEYVGENAPLFADDAIPDTLKALMRYVAEEYLPELEAHVAFANQWLRERPDLKDGTNGCENPATRMIGKAEFQWRGISLSTWVMPYRFYLLQRIQDSYDAATHAEQEAITALFAETGLEAMLSLRTDRRVERHKHLEVWGPLR</sequence>
<dbReference type="InterPro" id="IPR010987">
    <property type="entry name" value="Glutathione-S-Trfase_C-like"/>
</dbReference>
<dbReference type="InterPro" id="IPR036282">
    <property type="entry name" value="Glutathione-S-Trfase_C_sf"/>
</dbReference>
<reference evidence="2 3" key="1">
    <citation type="submission" date="2023-04" db="EMBL/GenBank/DDBJ databases">
        <title>Marinobulbifer ophiurae gen. nov., sp. Nov., isolate from tissue of brittle star Ophioplocus japonicus.</title>
        <authorList>
            <person name="Kawano K."/>
            <person name="Sawayama S."/>
            <person name="Nakagawa S."/>
        </authorList>
    </citation>
    <scope>NUCLEOTIDE SEQUENCE [LARGE SCALE GENOMIC DNA]</scope>
    <source>
        <strain evidence="2 3">NKW57</strain>
    </source>
</reference>
<accession>A0ABQ6LXE1</accession>
<dbReference type="SUPFAM" id="SSF47616">
    <property type="entry name" value="GST C-terminal domain-like"/>
    <property type="match status" value="1"/>
</dbReference>
<name>A0ABQ6LXE1_9GAMM</name>